<protein>
    <recommendedName>
        <fullName evidence="3">F-box domain-containing protein</fullName>
    </recommendedName>
</protein>
<name>A0A8A1MDG7_AJECA</name>
<gene>
    <name evidence="1" type="ORF">I7I51_02290</name>
</gene>
<accession>A0A8A1MDG7</accession>
<evidence type="ECO:0008006" key="3">
    <source>
        <dbReference type="Google" id="ProtNLM"/>
    </source>
</evidence>
<evidence type="ECO:0000313" key="2">
    <source>
        <dbReference type="Proteomes" id="UP000663671"/>
    </source>
</evidence>
<dbReference type="AlphaFoldDB" id="A0A8A1MDG7"/>
<evidence type="ECO:0000313" key="1">
    <source>
        <dbReference type="EMBL" id="QSS62552.1"/>
    </source>
</evidence>
<dbReference type="SUPFAM" id="SSF52047">
    <property type="entry name" value="RNI-like"/>
    <property type="match status" value="1"/>
</dbReference>
<dbReference type="OrthoDB" id="5422579at2759"/>
<proteinExistence type="predicted"/>
<reference evidence="1" key="1">
    <citation type="submission" date="2021-01" db="EMBL/GenBank/DDBJ databases">
        <title>Chromosome-level genome assembly of a human fungal pathogen reveals clustering of transcriptionally co-regulated genes.</title>
        <authorList>
            <person name="Voorhies M."/>
            <person name="Cohen S."/>
            <person name="Shea T.P."/>
            <person name="Petrus S."/>
            <person name="Munoz J.F."/>
            <person name="Poplawski S."/>
            <person name="Goldman W.E."/>
            <person name="Michael T."/>
            <person name="Cuomo C.A."/>
            <person name="Sil A."/>
            <person name="Beyhan S."/>
        </authorList>
    </citation>
    <scope>NUCLEOTIDE SEQUENCE</scope>
    <source>
        <strain evidence="1">WU24</strain>
    </source>
</reference>
<dbReference type="EMBL" id="CP069112">
    <property type="protein sequence ID" value="QSS62552.1"/>
    <property type="molecule type" value="Genomic_DNA"/>
</dbReference>
<organism evidence="1 2">
    <name type="scientific">Ajellomyces capsulatus</name>
    <name type="common">Darling's disease fungus</name>
    <name type="synonym">Histoplasma capsulatum</name>
    <dbReference type="NCBI Taxonomy" id="5037"/>
    <lineage>
        <taxon>Eukaryota</taxon>
        <taxon>Fungi</taxon>
        <taxon>Dikarya</taxon>
        <taxon>Ascomycota</taxon>
        <taxon>Pezizomycotina</taxon>
        <taxon>Eurotiomycetes</taxon>
        <taxon>Eurotiomycetidae</taxon>
        <taxon>Onygenales</taxon>
        <taxon>Ajellomycetaceae</taxon>
        <taxon>Histoplasma</taxon>
    </lineage>
</organism>
<dbReference type="Proteomes" id="UP000663671">
    <property type="component" value="Chromosome 7"/>
</dbReference>
<sequence length="449" mass="51289">METLSVEIVITILENLSKETLKVVRLTSKELSALASPLLFSRVYASSHLHDLEVLSSISRHPVLSLYVREIVFCGMFFHSSGIKTNNKSIPEDDLKNGRQYYKSRLDEQNETMSSKEDLVIISTALARMPNIQMVVLTNHWLPTRDLLNHCDYETRVYGPEGQYGEGPYGDARSGGPLSRCYPRFAEKPDGWQQLIPGKISRYIRIDHGFTVMCQAQSIAQVPVQMLSIDYTDPVMMDTAAVPGISVGSFCVTLRMLSHFINAFRHLRKMSFGLFLNGFDHDCDMSDDMDNHTDEWLALMEENVVKVFTAATDLEELAIDFTDSMHRITLNNFWGDHTWHRLHSLKLFRKRMYQNEMVELIRRHCKTLEVLHLYSIVIHGGGWPEVADVMRECVALRSLSFGRLGERVDHNNVKPVIIENLEDYVLRGGLGPIYDPDYRPQTPTCASLL</sequence>
<dbReference type="VEuPathDB" id="FungiDB:I7I51_02290"/>